<sequence length="118" mass="13496">MESYNIATIIFLSLFAFRIFLTCFWSHYRKNGCCLKKNSSYTDPSNEEIAHHRSSEIFTINLNYDSSDCRIDVQPPSYECLVEEVSPPDYDEAVQLPPLPNDALHVESRTAITRSDGV</sequence>
<dbReference type="EMBL" id="WJBH02000006">
    <property type="protein sequence ID" value="KAI9557595.1"/>
    <property type="molecule type" value="Genomic_DNA"/>
</dbReference>
<keyword evidence="3" id="KW-1185">Reference proteome</keyword>
<evidence type="ECO:0000313" key="2">
    <source>
        <dbReference type="EMBL" id="KAI9557595.1"/>
    </source>
</evidence>
<proteinExistence type="predicted"/>
<keyword evidence="1" id="KW-1133">Transmembrane helix</keyword>
<evidence type="ECO:0000256" key="1">
    <source>
        <dbReference type="SAM" id="Phobius"/>
    </source>
</evidence>
<gene>
    <name evidence="2" type="ORF">GHT06_017423</name>
</gene>
<dbReference type="AlphaFoldDB" id="A0AAD5PW51"/>
<name>A0AAD5PW51_9CRUS</name>
<feature type="transmembrane region" description="Helical" evidence="1">
    <location>
        <begin position="6"/>
        <end position="28"/>
    </location>
</feature>
<comment type="caution">
    <text evidence="2">The sequence shown here is derived from an EMBL/GenBank/DDBJ whole genome shotgun (WGS) entry which is preliminary data.</text>
</comment>
<evidence type="ECO:0000313" key="3">
    <source>
        <dbReference type="Proteomes" id="UP000820818"/>
    </source>
</evidence>
<keyword evidence="1" id="KW-0812">Transmembrane</keyword>
<reference evidence="2 3" key="1">
    <citation type="submission" date="2022-05" db="EMBL/GenBank/DDBJ databases">
        <title>A multi-omics perspective on studying reproductive biology in Daphnia sinensis.</title>
        <authorList>
            <person name="Jia J."/>
        </authorList>
    </citation>
    <scope>NUCLEOTIDE SEQUENCE [LARGE SCALE GENOMIC DNA]</scope>
    <source>
        <strain evidence="2 3">WSL</strain>
    </source>
</reference>
<organism evidence="2 3">
    <name type="scientific">Daphnia sinensis</name>
    <dbReference type="NCBI Taxonomy" id="1820382"/>
    <lineage>
        <taxon>Eukaryota</taxon>
        <taxon>Metazoa</taxon>
        <taxon>Ecdysozoa</taxon>
        <taxon>Arthropoda</taxon>
        <taxon>Crustacea</taxon>
        <taxon>Branchiopoda</taxon>
        <taxon>Diplostraca</taxon>
        <taxon>Cladocera</taxon>
        <taxon>Anomopoda</taxon>
        <taxon>Daphniidae</taxon>
        <taxon>Daphnia</taxon>
        <taxon>Daphnia similis group</taxon>
    </lineage>
</organism>
<keyword evidence="1" id="KW-0472">Membrane</keyword>
<protein>
    <submittedName>
        <fullName evidence="2">Uncharacterized protein</fullName>
    </submittedName>
</protein>
<accession>A0AAD5PW51</accession>
<dbReference type="Proteomes" id="UP000820818">
    <property type="component" value="Linkage Group LG6"/>
</dbReference>